<dbReference type="AlphaFoldDB" id="A0A455UGF4"/>
<evidence type="ECO:0000256" key="1">
    <source>
        <dbReference type="SAM" id="MobiDB-lite"/>
    </source>
</evidence>
<evidence type="ECO:0000313" key="4">
    <source>
        <dbReference type="Proteomes" id="UP000320231"/>
    </source>
</evidence>
<dbReference type="KEGG" id="hsr:HSBAA_PA_0050"/>
<evidence type="ECO:0000313" key="3">
    <source>
        <dbReference type="EMBL" id="BBI65402.1"/>
    </source>
</evidence>
<reference evidence="3 4" key="1">
    <citation type="journal article" date="2019" name="Microbiol. Resour. Announc.">
        <title>Complete Genome Sequence of Halomonas sulfidaeris Strain Esulfide1 Isolated from a Metal Sulfide Rock at a Depth of 2,200 Meters, Obtained Using Nanopore Sequencing.</title>
        <authorList>
            <person name="Saito M."/>
            <person name="Nishigata A."/>
            <person name="Galipon J."/>
            <person name="Arakawa K."/>
        </authorList>
    </citation>
    <scope>NUCLEOTIDE SEQUENCE [LARGE SCALE GENOMIC DNA]</scope>
    <source>
        <strain evidence="3 4">ATCC BAA-803</strain>
        <plasmid evidence="4">pbaa-803-a dna</plasmid>
    </source>
</reference>
<geneLocation type="plasmid" evidence="4">
    <name>pbaa-803-a dna</name>
</geneLocation>
<evidence type="ECO:0000256" key="2">
    <source>
        <dbReference type="SAM" id="SignalP"/>
    </source>
</evidence>
<protein>
    <submittedName>
        <fullName evidence="3">Uncharacterized protein</fullName>
    </submittedName>
</protein>
<organism evidence="3 4">
    <name type="scientific">Vreelandella sulfidaeris</name>
    <dbReference type="NCBI Taxonomy" id="115553"/>
    <lineage>
        <taxon>Bacteria</taxon>
        <taxon>Pseudomonadati</taxon>
        <taxon>Pseudomonadota</taxon>
        <taxon>Gammaproteobacteria</taxon>
        <taxon>Oceanospirillales</taxon>
        <taxon>Halomonadaceae</taxon>
        <taxon>Vreelandella</taxon>
    </lineage>
</organism>
<dbReference type="EMBL" id="AP019515">
    <property type="protein sequence ID" value="BBI65402.1"/>
    <property type="molecule type" value="Genomic_DNA"/>
</dbReference>
<feature type="chain" id="PRO_5019720510" evidence="2">
    <location>
        <begin position="18"/>
        <end position="49"/>
    </location>
</feature>
<name>A0A455UGF4_9GAMM</name>
<gene>
    <name evidence="3" type="ORF">HSBAA_PA_0050</name>
</gene>
<accession>A0A455UGF4</accession>
<dbReference type="Proteomes" id="UP000320231">
    <property type="component" value="Plasmid pBAA-803-A"/>
</dbReference>
<proteinExistence type="predicted"/>
<sequence>MVAWSALLALTIGIRMAAAEPDQPPPAPQLGTPMAVVTSAGGESEPETD</sequence>
<feature type="signal peptide" evidence="2">
    <location>
        <begin position="1"/>
        <end position="17"/>
    </location>
</feature>
<feature type="region of interest" description="Disordered" evidence="1">
    <location>
        <begin position="19"/>
        <end position="49"/>
    </location>
</feature>
<keyword evidence="2" id="KW-0732">Signal</keyword>
<keyword evidence="3" id="KW-0614">Plasmid</keyword>